<feature type="transmembrane region" description="Helical" evidence="1">
    <location>
        <begin position="450"/>
        <end position="471"/>
    </location>
</feature>
<gene>
    <name evidence="2" type="ORF">LG45_12390</name>
</gene>
<evidence type="ECO:0000313" key="3">
    <source>
        <dbReference type="Proteomes" id="UP000029554"/>
    </source>
</evidence>
<feature type="transmembrane region" description="Helical" evidence="1">
    <location>
        <begin position="194"/>
        <end position="220"/>
    </location>
</feature>
<dbReference type="Proteomes" id="UP000029554">
    <property type="component" value="Unassembled WGS sequence"/>
</dbReference>
<name>A0A095SR08_9FLAO</name>
<dbReference type="STRING" id="1453498.LG45_12390"/>
<organism evidence="2 3">
    <name type="scientific">Flavobacterium aquatile LMG 4008 = ATCC 11947</name>
    <dbReference type="NCBI Taxonomy" id="1453498"/>
    <lineage>
        <taxon>Bacteria</taxon>
        <taxon>Pseudomonadati</taxon>
        <taxon>Bacteroidota</taxon>
        <taxon>Flavobacteriia</taxon>
        <taxon>Flavobacteriales</taxon>
        <taxon>Flavobacteriaceae</taxon>
        <taxon>Flavobacterium</taxon>
    </lineage>
</organism>
<feature type="transmembrane region" description="Helical" evidence="1">
    <location>
        <begin position="102"/>
        <end position="129"/>
    </location>
</feature>
<keyword evidence="1" id="KW-1133">Transmembrane helix</keyword>
<dbReference type="OrthoDB" id="996005at2"/>
<dbReference type="eggNOG" id="ENOG502ZAF6">
    <property type="taxonomic scope" value="Bacteria"/>
</dbReference>
<comment type="caution">
    <text evidence="2">The sequence shown here is derived from an EMBL/GenBank/DDBJ whole genome shotgun (WGS) entry which is preliminary data.</text>
</comment>
<reference evidence="2 3" key="1">
    <citation type="submission" date="2014-09" db="EMBL/GenBank/DDBJ databases">
        <title>Whole Genome Shotgun of Flavobacterium aquatile LMG 4008.</title>
        <authorList>
            <person name="Gale A.N."/>
            <person name="Pipes S.E."/>
            <person name="Newman J.D."/>
        </authorList>
    </citation>
    <scope>NUCLEOTIDE SEQUENCE [LARGE SCALE GENOMIC DNA]</scope>
    <source>
        <strain evidence="2 3">LMG 4008</strain>
    </source>
</reference>
<keyword evidence="1" id="KW-0472">Membrane</keyword>
<keyword evidence="1" id="KW-0812">Transmembrane</keyword>
<dbReference type="AlphaFoldDB" id="A0A095SR08"/>
<feature type="transmembrane region" description="Helical" evidence="1">
    <location>
        <begin position="418"/>
        <end position="438"/>
    </location>
</feature>
<keyword evidence="3" id="KW-1185">Reference proteome</keyword>
<evidence type="ECO:0008006" key="4">
    <source>
        <dbReference type="Google" id="ProtNLM"/>
    </source>
</evidence>
<accession>A0A095SR08</accession>
<dbReference type="RefSeq" id="WP_035127533.1">
    <property type="nucleotide sequence ID" value="NZ_JRHH01000005.1"/>
</dbReference>
<evidence type="ECO:0000256" key="1">
    <source>
        <dbReference type="SAM" id="Phobius"/>
    </source>
</evidence>
<sequence length="480" mass="56780">MSFTFYKYFSKNELRLILICVFIRLFLFSLYGFKVSECPDSWAFNHFSEKISEHGKLYFDKLFDEQKDNDHNLNTNTNNAFIEKEQSKKGSFIGERSPGYPLFIFIATGKSGAVILQFLLGILTALIWYRTLLKLKFSFDFSFFTVVLLQCFLSIFIYETFILVEALVLFFISIIAYHISDEYLTKEKSIRFEIYFSFILGYLVLIKPFFVVIPCILFALRFINKPSIKTILNRKLIILIAPLVLFFGWSLVVQKFTGYYTSTTYFGINKIQNCVYFAEKGPKEYDWIIEPYVRHREIAIKKNEDPSMSIWFAINAGEFKYKNMEFADLSNEFGKFADATIKANFQDYLKQVITKSWLDFWITFDIKDFIKFENQNTDFWITKISTFQNLLFTILKFLFLPISLFYIYMLLVKKMFNFQTVFSVLIWCISLLQALTTYGTNGKYSFPFEYLIVFILLLFVRDYVLNSNLIWNKGNNSFSK</sequence>
<feature type="transmembrane region" description="Helical" evidence="1">
    <location>
        <begin position="390"/>
        <end position="411"/>
    </location>
</feature>
<proteinExistence type="predicted"/>
<feature type="transmembrane region" description="Helical" evidence="1">
    <location>
        <begin position="141"/>
        <end position="174"/>
    </location>
</feature>
<evidence type="ECO:0000313" key="2">
    <source>
        <dbReference type="EMBL" id="KGD67022.1"/>
    </source>
</evidence>
<feature type="transmembrane region" description="Helical" evidence="1">
    <location>
        <begin position="232"/>
        <end position="252"/>
    </location>
</feature>
<dbReference type="EMBL" id="JRHH01000005">
    <property type="protein sequence ID" value="KGD67022.1"/>
    <property type="molecule type" value="Genomic_DNA"/>
</dbReference>
<protein>
    <recommendedName>
        <fullName evidence="4">Glycosyltransferase RgtA/B/C/D-like domain-containing protein</fullName>
    </recommendedName>
</protein>
<feature type="transmembrane region" description="Helical" evidence="1">
    <location>
        <begin position="12"/>
        <end position="33"/>
    </location>
</feature>